<comment type="caution">
    <text evidence="4">The sequence shown here is derived from an EMBL/GenBank/DDBJ whole genome shotgun (WGS) entry which is preliminary data.</text>
</comment>
<proteinExistence type="inferred from homology"/>
<dbReference type="SUPFAM" id="SSF56529">
    <property type="entry name" value="FAH"/>
    <property type="match status" value="1"/>
</dbReference>
<dbReference type="RefSeq" id="WP_118918785.1">
    <property type="nucleotide sequence ID" value="NZ_QWEG01000001.1"/>
</dbReference>
<dbReference type="GO" id="GO:0046872">
    <property type="term" value="F:metal ion binding"/>
    <property type="evidence" value="ECO:0007669"/>
    <property type="project" value="UniProtKB-KW"/>
</dbReference>
<dbReference type="OrthoDB" id="9805307at2"/>
<dbReference type="GO" id="GO:0019752">
    <property type="term" value="P:carboxylic acid metabolic process"/>
    <property type="evidence" value="ECO:0007669"/>
    <property type="project" value="UniProtKB-ARBA"/>
</dbReference>
<comment type="similarity">
    <text evidence="1">Belongs to the FAH family.</text>
</comment>
<keyword evidence="5" id="KW-1185">Reference proteome</keyword>
<dbReference type="PANTHER" id="PTHR11820">
    <property type="entry name" value="ACYLPYRUVASE"/>
    <property type="match status" value="1"/>
</dbReference>
<keyword evidence="2" id="KW-0479">Metal-binding</keyword>
<dbReference type="AlphaFoldDB" id="A0A417YZ65"/>
<dbReference type="Gene3D" id="3.90.850.10">
    <property type="entry name" value="Fumarylacetoacetase-like, C-terminal domain"/>
    <property type="match status" value="1"/>
</dbReference>
<name>A0A417YZ65_9BACI</name>
<sequence>MKLATILLHDETISVLVDTGIQSVLPLKEAAAVRFGSAGDFPESVLEIINAGSDTANQIRDLAQWAETDETGRGLWVPLEEVKLLAPIPRPVKNIFCVGKNYADHAIEMGGPEDIPEHIMVFTKPPTAVIGPDAEIPSHTGLTDQLDYEGELAVVIGKRGTGIKKENALEYVFGYTILNDITARDLQKRHKQFFLGKSLDGSCPIGPWIVTADEVEDAGNLNVTTKVNNEVRQNSNTSHFIFSIEQMIEDLSRGLTLEPGDIIATGTPAGVGKGFNPPKFLKPGDTIEIEIEKIGTLKNTIVK</sequence>
<accession>A0A417YZ65</accession>
<evidence type="ECO:0000259" key="3">
    <source>
        <dbReference type="Pfam" id="PF01557"/>
    </source>
</evidence>
<dbReference type="PANTHER" id="PTHR11820:SF7">
    <property type="entry name" value="ACYLPYRUVASE FAHD1, MITOCHONDRIAL"/>
    <property type="match status" value="1"/>
</dbReference>
<evidence type="ECO:0000313" key="4">
    <source>
        <dbReference type="EMBL" id="RHW43177.1"/>
    </source>
</evidence>
<dbReference type="FunFam" id="3.90.850.10:FF:000002">
    <property type="entry name" value="2-hydroxyhepta-2,4-diene-1,7-dioate isomerase"/>
    <property type="match status" value="1"/>
</dbReference>
<dbReference type="Proteomes" id="UP000284416">
    <property type="component" value="Unassembled WGS sequence"/>
</dbReference>
<reference evidence="4 5" key="1">
    <citation type="journal article" date="2017" name="Int. J. Syst. Evol. Microbiol.">
        <title>Bacillus notoginsengisoli sp. nov., a novel bacterium isolated from the rhizosphere of Panax notoginseng.</title>
        <authorList>
            <person name="Zhang M.Y."/>
            <person name="Cheng J."/>
            <person name="Cai Y."/>
            <person name="Zhang T.Y."/>
            <person name="Wu Y.Y."/>
            <person name="Manikprabhu D."/>
            <person name="Li W.J."/>
            <person name="Zhang Y.X."/>
        </authorList>
    </citation>
    <scope>NUCLEOTIDE SEQUENCE [LARGE SCALE GENOMIC DNA]</scope>
    <source>
        <strain evidence="4 5">JCM 30743</strain>
    </source>
</reference>
<dbReference type="GO" id="GO:0018773">
    <property type="term" value="F:acetylpyruvate hydrolase activity"/>
    <property type="evidence" value="ECO:0007669"/>
    <property type="project" value="TreeGrafter"/>
</dbReference>
<evidence type="ECO:0000256" key="1">
    <source>
        <dbReference type="ARBA" id="ARBA00010211"/>
    </source>
</evidence>
<gene>
    <name evidence="4" type="ORF">D1B31_00430</name>
</gene>
<feature type="domain" description="Fumarylacetoacetase-like C-terminal" evidence="3">
    <location>
        <begin position="95"/>
        <end position="302"/>
    </location>
</feature>
<organism evidence="4 5">
    <name type="scientific">Neobacillus notoginsengisoli</name>
    <dbReference type="NCBI Taxonomy" id="1578198"/>
    <lineage>
        <taxon>Bacteria</taxon>
        <taxon>Bacillati</taxon>
        <taxon>Bacillota</taxon>
        <taxon>Bacilli</taxon>
        <taxon>Bacillales</taxon>
        <taxon>Bacillaceae</taxon>
        <taxon>Neobacillus</taxon>
    </lineage>
</organism>
<keyword evidence="4" id="KW-0378">Hydrolase</keyword>
<dbReference type="InterPro" id="IPR011234">
    <property type="entry name" value="Fumarylacetoacetase-like_C"/>
</dbReference>
<evidence type="ECO:0000256" key="2">
    <source>
        <dbReference type="ARBA" id="ARBA00022723"/>
    </source>
</evidence>
<protein>
    <submittedName>
        <fullName evidence="4">FAA hydrolase family protein</fullName>
    </submittedName>
</protein>
<dbReference type="EMBL" id="QWEG01000001">
    <property type="protein sequence ID" value="RHW43177.1"/>
    <property type="molecule type" value="Genomic_DNA"/>
</dbReference>
<evidence type="ECO:0000313" key="5">
    <source>
        <dbReference type="Proteomes" id="UP000284416"/>
    </source>
</evidence>
<dbReference type="GO" id="GO:0016853">
    <property type="term" value="F:isomerase activity"/>
    <property type="evidence" value="ECO:0007669"/>
    <property type="project" value="UniProtKB-ARBA"/>
</dbReference>
<dbReference type="InterPro" id="IPR036663">
    <property type="entry name" value="Fumarylacetoacetase_C_sf"/>
</dbReference>
<dbReference type="Pfam" id="PF01557">
    <property type="entry name" value="FAA_hydrolase"/>
    <property type="match status" value="1"/>
</dbReference>